<organism evidence="2 3">
    <name type="scientific">Janthinobacterium aestuarii</name>
    <dbReference type="NCBI Taxonomy" id="2985511"/>
    <lineage>
        <taxon>Bacteria</taxon>
        <taxon>Pseudomonadati</taxon>
        <taxon>Pseudomonadota</taxon>
        <taxon>Betaproteobacteria</taxon>
        <taxon>Burkholderiales</taxon>
        <taxon>Oxalobacteraceae</taxon>
        <taxon>Janthinobacterium</taxon>
    </lineage>
</organism>
<feature type="transmembrane region" description="Helical" evidence="1">
    <location>
        <begin position="35"/>
        <end position="53"/>
    </location>
</feature>
<keyword evidence="1" id="KW-1133">Transmembrane helix</keyword>
<evidence type="ECO:0000313" key="2">
    <source>
        <dbReference type="EMBL" id="WWO44537.1"/>
    </source>
</evidence>
<keyword evidence="1" id="KW-0812">Transmembrane</keyword>
<proteinExistence type="predicted"/>
<sequence length="198" mass="22701">MKYPYLTVVLLVIFGVVDIVILGNHYELTKSDWSGWVQAIGSIAAILGAFYIADAQTKQALKVAKERQVRDDRRRVDIVDALLSRIYDLADEMLRQSRDSNVHYFHGFNQSVLIDLRESIKTIPIMEVPYAEIVFHITALPHALEEVALVFRNVRSDGEEDPTTIYERLFATDLEQRIDDLLKLTTEARTVCLHWSLP</sequence>
<keyword evidence="1" id="KW-0472">Membrane</keyword>
<dbReference type="Proteomes" id="UP001373909">
    <property type="component" value="Chromosome"/>
</dbReference>
<gene>
    <name evidence="2" type="ORF">OPV09_17610</name>
</gene>
<reference evidence="2 3" key="1">
    <citation type="submission" date="2024-01" db="EMBL/GenBank/DDBJ databases">
        <title>Draft genome sequences of nine bacterial species from freshwater ponds near Washington, DC.</title>
        <authorList>
            <person name="Pavloudi C."/>
            <person name="Oliver L."/>
            <person name="Slattery K."/>
            <person name="Lissner G."/>
            <person name="Saw J.H."/>
        </authorList>
    </citation>
    <scope>NUCLEOTIDE SEQUENCE [LARGE SCALE GENOMIC DNA]</scope>
    <source>
        <strain evidence="3">TB1-E2</strain>
    </source>
</reference>
<dbReference type="EMBL" id="CP142523">
    <property type="protein sequence ID" value="WWO44537.1"/>
    <property type="molecule type" value="Genomic_DNA"/>
</dbReference>
<protein>
    <submittedName>
        <fullName evidence="2">Uncharacterized protein</fullName>
    </submittedName>
</protein>
<evidence type="ECO:0000313" key="3">
    <source>
        <dbReference type="Proteomes" id="UP001373909"/>
    </source>
</evidence>
<accession>A0ABZ2GFZ6</accession>
<evidence type="ECO:0000256" key="1">
    <source>
        <dbReference type="SAM" id="Phobius"/>
    </source>
</evidence>
<keyword evidence="3" id="KW-1185">Reference proteome</keyword>
<feature type="transmembrane region" description="Helical" evidence="1">
    <location>
        <begin position="5"/>
        <end position="23"/>
    </location>
</feature>
<dbReference type="RefSeq" id="WP_338678947.1">
    <property type="nucleotide sequence ID" value="NZ_CP142523.1"/>
</dbReference>
<name>A0ABZ2GFZ6_9BURK</name>